<keyword evidence="2" id="KW-1185">Reference proteome</keyword>
<organism evidence="1 2">
    <name type="scientific">Iphiclides podalirius</name>
    <name type="common">scarce swallowtail</name>
    <dbReference type="NCBI Taxonomy" id="110791"/>
    <lineage>
        <taxon>Eukaryota</taxon>
        <taxon>Metazoa</taxon>
        <taxon>Ecdysozoa</taxon>
        <taxon>Arthropoda</taxon>
        <taxon>Hexapoda</taxon>
        <taxon>Insecta</taxon>
        <taxon>Pterygota</taxon>
        <taxon>Neoptera</taxon>
        <taxon>Endopterygota</taxon>
        <taxon>Lepidoptera</taxon>
        <taxon>Glossata</taxon>
        <taxon>Ditrysia</taxon>
        <taxon>Papilionoidea</taxon>
        <taxon>Papilionidae</taxon>
        <taxon>Papilioninae</taxon>
        <taxon>Iphiclides</taxon>
    </lineage>
</organism>
<name>A0ABN8HYG9_9NEOP</name>
<gene>
    <name evidence="1" type="ORF">IPOD504_LOCUS3411</name>
</gene>
<evidence type="ECO:0000313" key="1">
    <source>
        <dbReference type="EMBL" id="CAH2041785.1"/>
    </source>
</evidence>
<proteinExistence type="predicted"/>
<dbReference type="EMBL" id="OW152825">
    <property type="protein sequence ID" value="CAH2041785.1"/>
    <property type="molecule type" value="Genomic_DNA"/>
</dbReference>
<sequence length="75" mass="8056">MGHYAIAGQHCTLELPTCGVLGDVTGVLMQTGPGREQTGPAVETAVISFRPRREDVIGTVTSFERVTTTYVIYVT</sequence>
<evidence type="ECO:0000313" key="2">
    <source>
        <dbReference type="Proteomes" id="UP000837857"/>
    </source>
</evidence>
<protein>
    <submittedName>
        <fullName evidence="1">Uncharacterized protein</fullName>
    </submittedName>
</protein>
<feature type="non-terminal residue" evidence="1">
    <location>
        <position position="75"/>
    </location>
</feature>
<dbReference type="Proteomes" id="UP000837857">
    <property type="component" value="Chromosome 13"/>
</dbReference>
<accession>A0ABN8HYG9</accession>
<reference evidence="1" key="1">
    <citation type="submission" date="2022-03" db="EMBL/GenBank/DDBJ databases">
        <authorList>
            <person name="Martin H S."/>
        </authorList>
    </citation>
    <scope>NUCLEOTIDE SEQUENCE</scope>
</reference>